<dbReference type="OrthoDB" id="7827050at2"/>
<gene>
    <name evidence="6" type="ORF">FDP22_20650</name>
</gene>
<name>A0A5B8G2V1_9RHOB</name>
<dbReference type="SUPFAM" id="SSF53720">
    <property type="entry name" value="ALDH-like"/>
    <property type="match status" value="1"/>
</dbReference>
<dbReference type="GO" id="GO:0016620">
    <property type="term" value="F:oxidoreductase activity, acting on the aldehyde or oxo group of donors, NAD or NADP as acceptor"/>
    <property type="evidence" value="ECO:0007669"/>
    <property type="project" value="InterPro"/>
</dbReference>
<feature type="domain" description="Aldehyde dehydrogenase" evidence="5">
    <location>
        <begin position="24"/>
        <end position="487"/>
    </location>
</feature>
<dbReference type="InterPro" id="IPR015590">
    <property type="entry name" value="Aldehyde_DH_dom"/>
</dbReference>
<geneLocation type="plasmid" evidence="7">
    <name>pd4m1a</name>
</geneLocation>
<protein>
    <submittedName>
        <fullName evidence="6">Aldehyde dehydrogenase family protein</fullName>
    </submittedName>
</protein>
<reference evidence="6 7" key="1">
    <citation type="submission" date="2019-06" db="EMBL/GenBank/DDBJ databases">
        <title>Genome sequence of Rhodobacteraceae bacterium D4M1.</title>
        <authorList>
            <person name="Cao J."/>
        </authorList>
    </citation>
    <scope>NUCLEOTIDE SEQUENCE [LARGE SCALE GENOMIC DNA]</scope>
    <source>
        <strain evidence="6 7">D4M1</strain>
        <plasmid evidence="7">pd4m1a</plasmid>
    </source>
</reference>
<evidence type="ECO:0000259" key="5">
    <source>
        <dbReference type="Pfam" id="PF00171"/>
    </source>
</evidence>
<dbReference type="AlphaFoldDB" id="A0A5B8G2V1"/>
<keyword evidence="2 4" id="KW-0560">Oxidoreductase</keyword>
<evidence type="ECO:0000313" key="6">
    <source>
        <dbReference type="EMBL" id="QDL94250.1"/>
    </source>
</evidence>
<dbReference type="Gene3D" id="3.40.309.10">
    <property type="entry name" value="Aldehyde Dehydrogenase, Chain A, domain 2"/>
    <property type="match status" value="1"/>
</dbReference>
<organism evidence="6 7">
    <name type="scientific">Paroceanicella profunda</name>
    <dbReference type="NCBI Taxonomy" id="2579971"/>
    <lineage>
        <taxon>Bacteria</taxon>
        <taxon>Pseudomonadati</taxon>
        <taxon>Pseudomonadota</taxon>
        <taxon>Alphaproteobacteria</taxon>
        <taxon>Rhodobacterales</taxon>
        <taxon>Paracoccaceae</taxon>
        <taxon>Paroceanicella</taxon>
    </lineage>
</organism>
<evidence type="ECO:0000256" key="2">
    <source>
        <dbReference type="ARBA" id="ARBA00023002"/>
    </source>
</evidence>
<feature type="active site" evidence="3">
    <location>
        <position position="261"/>
    </location>
</feature>
<dbReference type="PANTHER" id="PTHR11699">
    <property type="entry name" value="ALDEHYDE DEHYDROGENASE-RELATED"/>
    <property type="match status" value="1"/>
</dbReference>
<dbReference type="InterPro" id="IPR016161">
    <property type="entry name" value="Ald_DH/histidinol_DH"/>
</dbReference>
<evidence type="ECO:0000256" key="4">
    <source>
        <dbReference type="RuleBase" id="RU003345"/>
    </source>
</evidence>
<dbReference type="InterPro" id="IPR029510">
    <property type="entry name" value="Ald_DH_CS_GLU"/>
</dbReference>
<evidence type="ECO:0000256" key="3">
    <source>
        <dbReference type="PROSITE-ProRule" id="PRU10007"/>
    </source>
</evidence>
<dbReference type="Pfam" id="PF00171">
    <property type="entry name" value="Aldedh"/>
    <property type="match status" value="1"/>
</dbReference>
<dbReference type="PROSITE" id="PS00070">
    <property type="entry name" value="ALDEHYDE_DEHYDR_CYS"/>
    <property type="match status" value="1"/>
</dbReference>
<comment type="similarity">
    <text evidence="1 4">Belongs to the aldehyde dehydrogenase family.</text>
</comment>
<dbReference type="Gene3D" id="3.40.605.10">
    <property type="entry name" value="Aldehyde Dehydrogenase, Chain A, domain 1"/>
    <property type="match status" value="1"/>
</dbReference>
<keyword evidence="7" id="KW-1185">Reference proteome</keyword>
<dbReference type="InterPro" id="IPR016160">
    <property type="entry name" value="Ald_DH_CS_CYS"/>
</dbReference>
<dbReference type="RefSeq" id="WP_138574011.1">
    <property type="nucleotide sequence ID" value="NZ_CP040819.1"/>
</dbReference>
<dbReference type="InterPro" id="IPR016163">
    <property type="entry name" value="Ald_DH_C"/>
</dbReference>
<dbReference type="FunFam" id="3.40.605.10:FF:000007">
    <property type="entry name" value="NAD/NADP-dependent betaine aldehyde dehydrogenase"/>
    <property type="match status" value="1"/>
</dbReference>
<sequence length="492" mass="51305">MPTFASDLLATIISGQSCLVNGSWRRAASDATFEALSPSDGTRVARLAAGSAADIDAAVASARAAFETGPWGRMPGFERGRRLMALRGLMLDNRQLLAELEARDIGKPMAQALADIDVAARYFEFYAGAADKIGGETIPLPPEFLAFTLREPHGVVGQIIPWNYPAQMGARSIAANLAAGNTLVVKPAEDGCLSVLLLCALAVRAGVPDGVINLVTGYGHEAGAALAQHPGLDHIAFTGSPETGTVVQVAAARTYTSCTMELGGKSPQIVFADADMERALPILVKAIVQNAGQTCSAGARVLVEAAAWERVSAALGAAFEALTAGPYWLECDLGPLVNARQKTRVEGFLARAEADGVPLVGRGQVSPKAPATGHYVAPHVFGPVPPEHELAREEVFGPVLALIPFETEAEAIAIANGTAYGLVSSVWTRDGARQMRVARALRSGQVFVNTYGAGGGVELPFGGVGKSGHGREKGLAALEDLTRLKTVMIDHG</sequence>
<dbReference type="EMBL" id="CP040819">
    <property type="protein sequence ID" value="QDL94250.1"/>
    <property type="molecule type" value="Genomic_DNA"/>
</dbReference>
<dbReference type="PROSITE" id="PS00687">
    <property type="entry name" value="ALDEHYDE_DEHYDR_GLU"/>
    <property type="match status" value="1"/>
</dbReference>
<proteinExistence type="inferred from homology"/>
<dbReference type="KEGG" id="ppru:FDP22_20650"/>
<dbReference type="InterPro" id="IPR016162">
    <property type="entry name" value="Ald_DH_N"/>
</dbReference>
<evidence type="ECO:0000256" key="1">
    <source>
        <dbReference type="ARBA" id="ARBA00009986"/>
    </source>
</evidence>
<dbReference type="Proteomes" id="UP000305888">
    <property type="component" value="Plasmid pD4M1A"/>
</dbReference>
<dbReference type="CDD" id="cd07109">
    <property type="entry name" value="ALDH_AAS00426"/>
    <property type="match status" value="1"/>
</dbReference>
<evidence type="ECO:0000313" key="7">
    <source>
        <dbReference type="Proteomes" id="UP000305888"/>
    </source>
</evidence>
<accession>A0A5B8G2V1</accession>
<keyword evidence="6" id="KW-0614">Plasmid</keyword>